<dbReference type="PATRIC" id="fig|742734.4.peg.4617"/>
<dbReference type="RefSeq" id="WP_048930672.1">
    <property type="nucleotide sequence ID" value="NZ_KQ235881.1"/>
</dbReference>
<evidence type="ECO:0000313" key="2">
    <source>
        <dbReference type="Proteomes" id="UP000037392"/>
    </source>
</evidence>
<comment type="caution">
    <text evidence="1">The sequence shown here is derived from an EMBL/GenBank/DDBJ whole genome shotgun (WGS) entry which is preliminary data.</text>
</comment>
<dbReference type="InterPro" id="IPR045441">
    <property type="entry name" value="DUF6506"/>
</dbReference>
<dbReference type="Pfam" id="PF20116">
    <property type="entry name" value="DUF6506"/>
    <property type="match status" value="1"/>
</dbReference>
<dbReference type="AlphaFoldDB" id="A0A0J9BX53"/>
<dbReference type="OrthoDB" id="1551162at2"/>
<name>A0A0J9BX53_9FIRM</name>
<dbReference type="GeneID" id="93161325"/>
<sequence length="94" mass="10342">MKFAFMIMGQFDPDTDRALMHGGMVQMIGVSNMDEACRTARQLCDQGVDCIELCGAFEEEGARRVIEATGNKVPVGYVVHLPSQDPLFQALFGK</sequence>
<protein>
    <recommendedName>
        <fullName evidence="3">B12-binding domain-containing protein</fullName>
    </recommendedName>
</protein>
<organism evidence="1 2">
    <name type="scientific">[Clostridium] citroniae WAL-19142</name>
    <dbReference type="NCBI Taxonomy" id="742734"/>
    <lineage>
        <taxon>Bacteria</taxon>
        <taxon>Bacillati</taxon>
        <taxon>Bacillota</taxon>
        <taxon>Clostridia</taxon>
        <taxon>Lachnospirales</taxon>
        <taxon>Lachnospiraceae</taxon>
        <taxon>Enterocloster</taxon>
    </lineage>
</organism>
<evidence type="ECO:0000313" key="1">
    <source>
        <dbReference type="EMBL" id="KMW16809.1"/>
    </source>
</evidence>
<dbReference type="Proteomes" id="UP000037392">
    <property type="component" value="Unassembled WGS sequence"/>
</dbReference>
<evidence type="ECO:0008006" key="3">
    <source>
        <dbReference type="Google" id="ProtNLM"/>
    </source>
</evidence>
<gene>
    <name evidence="1" type="ORF">HMPREF9470_04309</name>
</gene>
<dbReference type="EMBL" id="ADLK01000029">
    <property type="protein sequence ID" value="KMW16809.1"/>
    <property type="molecule type" value="Genomic_DNA"/>
</dbReference>
<accession>A0A0J9BX53</accession>
<reference evidence="1 2" key="1">
    <citation type="submission" date="2011-04" db="EMBL/GenBank/DDBJ databases">
        <title>The Genome Sequence of Clostridium citroniae WAL-19142.</title>
        <authorList>
            <consortium name="The Broad Institute Genome Sequencing Platform"/>
            <person name="Earl A."/>
            <person name="Ward D."/>
            <person name="Feldgarden M."/>
            <person name="Gevers D."/>
            <person name="Warren Y.A."/>
            <person name="Tyrrell K.L."/>
            <person name="Citron D.M."/>
            <person name="Goldstein E.J."/>
            <person name="Daigneault M."/>
            <person name="Allen-Vercoe E."/>
            <person name="Young S.K."/>
            <person name="Zeng Q."/>
            <person name="Gargeya S."/>
            <person name="Fitzgerald M."/>
            <person name="Haas B."/>
            <person name="Abouelleil A."/>
            <person name="Alvarado L."/>
            <person name="Arachchi H.M."/>
            <person name="Berlin A."/>
            <person name="Brown A."/>
            <person name="Chapman S.B."/>
            <person name="Chen Z."/>
            <person name="Dunbar C."/>
            <person name="Freedman E."/>
            <person name="Gearin G."/>
            <person name="Gellesch M."/>
            <person name="Goldberg J."/>
            <person name="Griggs A."/>
            <person name="Gujja S."/>
            <person name="Heilman E.R."/>
            <person name="Heiman D."/>
            <person name="Howarth C."/>
            <person name="Larson L."/>
            <person name="Lui A."/>
            <person name="MacDonald P.J."/>
            <person name="Mehta T."/>
            <person name="Montmayeur A."/>
            <person name="Murphy C."/>
            <person name="Neiman D."/>
            <person name="Pearson M."/>
            <person name="Priest M."/>
            <person name="Roberts A."/>
            <person name="Saif S."/>
            <person name="Shea T."/>
            <person name="Shenoy N."/>
            <person name="Sisk P."/>
            <person name="Stolte C."/>
            <person name="Sykes S."/>
            <person name="White J."/>
            <person name="Yandava C."/>
            <person name="Wortman J."/>
            <person name="Nusbaum C."/>
            <person name="Birren B."/>
        </authorList>
    </citation>
    <scope>NUCLEOTIDE SEQUENCE [LARGE SCALE GENOMIC DNA]</scope>
    <source>
        <strain evidence="1 2">WAL-19142</strain>
    </source>
</reference>
<proteinExistence type="predicted"/>